<dbReference type="InterPro" id="IPR025737">
    <property type="entry name" value="FApF"/>
</dbReference>
<protein>
    <submittedName>
        <fullName evidence="2">Protein involved in meta-pathway of phenol degradation-like protein</fullName>
    </submittedName>
</protein>
<evidence type="ECO:0000313" key="3">
    <source>
        <dbReference type="Proteomes" id="UP000054870"/>
    </source>
</evidence>
<dbReference type="EMBL" id="FCOF02000036">
    <property type="protein sequence ID" value="SAK84088.1"/>
    <property type="molecule type" value="Genomic_DNA"/>
</dbReference>
<feature type="chain" id="PRO_5007623197" evidence="1">
    <location>
        <begin position="27"/>
        <end position="318"/>
    </location>
</feature>
<name>A0A158CP48_9BURK</name>
<sequence length="318" mass="34985">MKHRASRLLLSCLTAIGLIHTTSASASDLPNINLGFTSFLDGAPPAGSGWYATQYLEYYTADRINDNAGNKVALPKQNVDVFAGLTQLVYQSPFKIAGAHPGIDVILPWVASAHTDDGMGDVALNARTGFGDVLIGPFIQFDPVMGPDGPRFAHRFEFQIIAPTGAYDPSKAINPGSGFWSIDPYWAATFWVNPKWTVSWRLHYLWNATNNRPYQGLGAAATSSQAGQALHINIATEYEVMPGLRIGLNGYWLRQITDMKVNGENVSGQREAVWAIGPGAMYSFSQHDHLMFNAYFEAGARNRPEGTRVVLRYVHHFH</sequence>
<keyword evidence="1" id="KW-0732">Signal</keyword>
<evidence type="ECO:0000256" key="1">
    <source>
        <dbReference type="SAM" id="SignalP"/>
    </source>
</evidence>
<dbReference type="Pfam" id="PF13557">
    <property type="entry name" value="Phenol_MetA_deg"/>
    <property type="match status" value="1"/>
</dbReference>
<comment type="caution">
    <text evidence="2">The sequence shown here is derived from an EMBL/GenBank/DDBJ whole genome shotgun (WGS) entry which is preliminary data.</text>
</comment>
<reference evidence="2" key="1">
    <citation type="submission" date="2016-01" db="EMBL/GenBank/DDBJ databases">
        <authorList>
            <person name="Peeters C."/>
        </authorList>
    </citation>
    <scope>NUCLEOTIDE SEQUENCE [LARGE SCALE GENOMIC DNA]</scope>
    <source>
        <strain evidence="2">LMG 29318</strain>
    </source>
</reference>
<keyword evidence="3" id="KW-1185">Reference proteome</keyword>
<evidence type="ECO:0000313" key="2">
    <source>
        <dbReference type="EMBL" id="SAK84088.1"/>
    </source>
</evidence>
<organism evidence="2 3">
    <name type="scientific">Caballeronia catudaia</name>
    <dbReference type="NCBI Taxonomy" id="1777136"/>
    <lineage>
        <taxon>Bacteria</taxon>
        <taxon>Pseudomonadati</taxon>
        <taxon>Pseudomonadota</taxon>
        <taxon>Betaproteobacteria</taxon>
        <taxon>Burkholderiales</taxon>
        <taxon>Burkholderiaceae</taxon>
        <taxon>Caballeronia</taxon>
    </lineage>
</organism>
<dbReference type="Proteomes" id="UP000054870">
    <property type="component" value="Unassembled WGS sequence"/>
</dbReference>
<dbReference type="RefSeq" id="WP_061127201.1">
    <property type="nucleotide sequence ID" value="NZ_FCOF02000036.1"/>
</dbReference>
<dbReference type="AlphaFoldDB" id="A0A158CP48"/>
<accession>A0A158CP48</accession>
<feature type="signal peptide" evidence="1">
    <location>
        <begin position="1"/>
        <end position="26"/>
    </location>
</feature>
<gene>
    <name evidence="2" type="ORF">AWB75_05494</name>
</gene>
<proteinExistence type="predicted"/>
<dbReference type="OrthoDB" id="191143at2"/>